<name>A0A6A1ULW0_9ROSI</name>
<sequence>MRGAGSGDRGARSWTRLFPGTRGTAASWVASMMTELTEQMRAVMQPTHEMVGNISSQLSALELKVVSMDAKLKKQVSEVQLALKSVATNAELVALTERVVLLEEHMSDVRAVLHLSDD</sequence>
<dbReference type="AlphaFoldDB" id="A0A6A1ULW0"/>
<protein>
    <submittedName>
        <fullName evidence="1">Uncharacterized protein</fullName>
    </submittedName>
</protein>
<proteinExistence type="predicted"/>
<organism evidence="1 2">
    <name type="scientific">Morella rubra</name>
    <name type="common">Chinese bayberry</name>
    <dbReference type="NCBI Taxonomy" id="262757"/>
    <lineage>
        <taxon>Eukaryota</taxon>
        <taxon>Viridiplantae</taxon>
        <taxon>Streptophyta</taxon>
        <taxon>Embryophyta</taxon>
        <taxon>Tracheophyta</taxon>
        <taxon>Spermatophyta</taxon>
        <taxon>Magnoliopsida</taxon>
        <taxon>eudicotyledons</taxon>
        <taxon>Gunneridae</taxon>
        <taxon>Pentapetalae</taxon>
        <taxon>rosids</taxon>
        <taxon>fabids</taxon>
        <taxon>Fagales</taxon>
        <taxon>Myricaceae</taxon>
        <taxon>Morella</taxon>
    </lineage>
</organism>
<dbReference type="Proteomes" id="UP000516437">
    <property type="component" value="Unassembled WGS sequence"/>
</dbReference>
<reference evidence="1 2" key="1">
    <citation type="journal article" date="2019" name="Plant Biotechnol. J.">
        <title>The red bayberry genome and genetic basis of sex determination.</title>
        <authorList>
            <person name="Jia H.M."/>
            <person name="Jia H.J."/>
            <person name="Cai Q.L."/>
            <person name="Wang Y."/>
            <person name="Zhao H.B."/>
            <person name="Yang W.F."/>
            <person name="Wang G.Y."/>
            <person name="Li Y.H."/>
            <person name="Zhan D.L."/>
            <person name="Shen Y.T."/>
            <person name="Niu Q.F."/>
            <person name="Chang L."/>
            <person name="Qiu J."/>
            <person name="Zhao L."/>
            <person name="Xie H.B."/>
            <person name="Fu W.Y."/>
            <person name="Jin J."/>
            <person name="Li X.W."/>
            <person name="Jiao Y."/>
            <person name="Zhou C.C."/>
            <person name="Tu T."/>
            <person name="Chai C.Y."/>
            <person name="Gao J.L."/>
            <person name="Fan L.J."/>
            <person name="van de Weg E."/>
            <person name="Wang J.Y."/>
            <person name="Gao Z.S."/>
        </authorList>
    </citation>
    <scope>NUCLEOTIDE SEQUENCE [LARGE SCALE GENOMIC DNA]</scope>
    <source>
        <tissue evidence="1">Leaves</tissue>
    </source>
</reference>
<comment type="caution">
    <text evidence="1">The sequence shown here is derived from an EMBL/GenBank/DDBJ whole genome shotgun (WGS) entry which is preliminary data.</text>
</comment>
<gene>
    <name evidence="1" type="ORF">CJ030_MR0G008006</name>
</gene>
<accession>A0A6A1ULW0</accession>
<keyword evidence="2" id="KW-1185">Reference proteome</keyword>
<evidence type="ECO:0000313" key="1">
    <source>
        <dbReference type="EMBL" id="KAB1200130.1"/>
    </source>
</evidence>
<evidence type="ECO:0000313" key="2">
    <source>
        <dbReference type="Proteomes" id="UP000516437"/>
    </source>
</evidence>
<dbReference type="EMBL" id="RXIC02000217">
    <property type="protein sequence ID" value="KAB1200130.1"/>
    <property type="molecule type" value="Genomic_DNA"/>
</dbReference>